<evidence type="ECO:0000256" key="1">
    <source>
        <dbReference type="SAM" id="MobiDB-lite"/>
    </source>
</evidence>
<proteinExistence type="predicted"/>
<evidence type="ECO:0000313" key="2">
    <source>
        <dbReference type="EMBL" id="QYT05551.1"/>
    </source>
</evidence>
<evidence type="ECO:0000313" key="3">
    <source>
        <dbReference type="Proteomes" id="UP000826661"/>
    </source>
</evidence>
<sequence length="148" mass="16102">MLLPSIPLEGQGQEEKREQDRKNQKVGLGGWMLSHCVADLSRTSDRCSRHPTAGTEIKILPTTKKDTAQPPESVQDDASVSLRSLRTGSHISSLADQQIANALGQCDPTPSFRSVSGQGTLRRRSRSSVGILLAVRAVDCLPPPRRYS</sequence>
<reference evidence="2 3" key="1">
    <citation type="journal article" date="2021" name="BMC Genomics">
        <title>Telomere-to-telomere genome assembly of asparaginase-producing Trichoderma simmonsii.</title>
        <authorList>
            <person name="Chung D."/>
            <person name="Kwon Y.M."/>
            <person name="Yang Y."/>
        </authorList>
    </citation>
    <scope>NUCLEOTIDE SEQUENCE [LARGE SCALE GENOMIC DNA]</scope>
    <source>
        <strain evidence="2 3">GH-Sj1</strain>
    </source>
</reference>
<keyword evidence="3" id="KW-1185">Reference proteome</keyword>
<dbReference type="Proteomes" id="UP000826661">
    <property type="component" value="Chromosome VII"/>
</dbReference>
<organism evidence="2 3">
    <name type="scientific">Trichoderma simmonsii</name>
    <dbReference type="NCBI Taxonomy" id="1491479"/>
    <lineage>
        <taxon>Eukaryota</taxon>
        <taxon>Fungi</taxon>
        <taxon>Dikarya</taxon>
        <taxon>Ascomycota</taxon>
        <taxon>Pezizomycotina</taxon>
        <taxon>Sordariomycetes</taxon>
        <taxon>Hypocreomycetidae</taxon>
        <taxon>Hypocreales</taxon>
        <taxon>Hypocreaceae</taxon>
        <taxon>Trichoderma</taxon>
    </lineage>
</organism>
<name>A0A8G0LTR4_9HYPO</name>
<feature type="compositionally biased region" description="Basic and acidic residues" evidence="1">
    <location>
        <begin position="13"/>
        <end position="23"/>
    </location>
</feature>
<accession>A0A8G0LTR4</accession>
<dbReference type="AlphaFoldDB" id="A0A8G0LTR4"/>
<protein>
    <submittedName>
        <fullName evidence="2">Uncharacterized protein</fullName>
    </submittedName>
</protein>
<dbReference type="EMBL" id="CP075870">
    <property type="protein sequence ID" value="QYT05551.1"/>
    <property type="molecule type" value="Genomic_DNA"/>
</dbReference>
<gene>
    <name evidence="2" type="ORF">H0G86_012445</name>
</gene>
<feature type="region of interest" description="Disordered" evidence="1">
    <location>
        <begin position="1"/>
        <end position="26"/>
    </location>
</feature>